<dbReference type="GO" id="GO:0001968">
    <property type="term" value="F:fibronectin binding"/>
    <property type="evidence" value="ECO:0007669"/>
    <property type="project" value="TreeGrafter"/>
</dbReference>
<proteinExistence type="inferred from homology"/>
<evidence type="ECO:0000256" key="1">
    <source>
        <dbReference type="ARBA" id="ARBA00004251"/>
    </source>
</evidence>
<dbReference type="GO" id="GO:0005925">
    <property type="term" value="C:focal adhesion"/>
    <property type="evidence" value="ECO:0007669"/>
    <property type="project" value="TreeGrafter"/>
</dbReference>
<keyword evidence="17" id="KW-1185">Reference proteome</keyword>
<protein>
    <recommendedName>
        <fullName evidence="14">Integrin beta</fullName>
    </recommendedName>
</protein>
<keyword evidence="10 14" id="KW-0401">Integrin</keyword>
<dbReference type="GO" id="GO:0098639">
    <property type="term" value="F:collagen binding involved in cell-matrix adhesion"/>
    <property type="evidence" value="ECO:0007669"/>
    <property type="project" value="TreeGrafter"/>
</dbReference>
<evidence type="ECO:0000256" key="5">
    <source>
        <dbReference type="ARBA" id="ARBA00022692"/>
    </source>
</evidence>
<evidence type="ECO:0000256" key="3">
    <source>
        <dbReference type="ARBA" id="ARBA00022475"/>
    </source>
</evidence>
<organism evidence="16 17">
    <name type="scientific">Oryzias sinensis</name>
    <name type="common">Chinese medaka</name>
    <dbReference type="NCBI Taxonomy" id="183150"/>
    <lineage>
        <taxon>Eukaryota</taxon>
        <taxon>Metazoa</taxon>
        <taxon>Chordata</taxon>
        <taxon>Craniata</taxon>
        <taxon>Vertebrata</taxon>
        <taxon>Euteleostomi</taxon>
        <taxon>Actinopterygii</taxon>
        <taxon>Neopterygii</taxon>
        <taxon>Teleostei</taxon>
        <taxon>Neoteleostei</taxon>
        <taxon>Acanthomorphata</taxon>
        <taxon>Ovalentaria</taxon>
        <taxon>Atherinomorphae</taxon>
        <taxon>Beloniformes</taxon>
        <taxon>Adrianichthyidae</taxon>
        <taxon>Oryziinae</taxon>
        <taxon>Oryzias</taxon>
    </lineage>
</organism>
<keyword evidence="11" id="KW-0472">Membrane</keyword>
<dbReference type="InterPro" id="IPR002369">
    <property type="entry name" value="Integrin_bsu_VWA"/>
</dbReference>
<dbReference type="Ensembl" id="ENSOSIT00000008467.1">
    <property type="protein sequence ID" value="ENSOSIP00000007927.1"/>
    <property type="gene ID" value="ENSOSIG00000005169.1"/>
</dbReference>
<evidence type="ECO:0000256" key="7">
    <source>
        <dbReference type="ARBA" id="ARBA00022842"/>
    </source>
</evidence>
<keyword evidence="3" id="KW-1003">Cell membrane</keyword>
<evidence type="ECO:0000256" key="12">
    <source>
        <dbReference type="ARBA" id="ARBA00023157"/>
    </source>
</evidence>
<keyword evidence="9" id="KW-1133">Transmembrane helix</keyword>
<feature type="domain" description="Integrin beta subunit VWA" evidence="15">
    <location>
        <begin position="69"/>
        <end position="422"/>
    </location>
</feature>
<accession>A0A8C8DIF6</accession>
<keyword evidence="12" id="KW-1015">Disulfide bond</keyword>
<evidence type="ECO:0000256" key="2">
    <source>
        <dbReference type="ARBA" id="ARBA00007449"/>
    </source>
</evidence>
<evidence type="ECO:0000256" key="11">
    <source>
        <dbReference type="ARBA" id="ARBA00023136"/>
    </source>
</evidence>
<evidence type="ECO:0000313" key="16">
    <source>
        <dbReference type="Ensembl" id="ENSOSIP00000007927.1"/>
    </source>
</evidence>
<dbReference type="GO" id="GO:0007229">
    <property type="term" value="P:integrin-mediated signaling pathway"/>
    <property type="evidence" value="ECO:0007669"/>
    <property type="project" value="UniProtKB-KW"/>
</dbReference>
<dbReference type="GO" id="GO:0043236">
    <property type="term" value="F:laminin binding"/>
    <property type="evidence" value="ECO:0007669"/>
    <property type="project" value="TreeGrafter"/>
</dbReference>
<dbReference type="Gene3D" id="3.40.50.410">
    <property type="entry name" value="von Willebrand factor, type A domain"/>
    <property type="match status" value="1"/>
</dbReference>
<dbReference type="SUPFAM" id="SSF53300">
    <property type="entry name" value="vWA-like"/>
    <property type="match status" value="1"/>
</dbReference>
<dbReference type="Gene3D" id="2.60.40.1510">
    <property type="entry name" value="ntegrin, alpha v. Chain A, domain 3"/>
    <property type="match status" value="1"/>
</dbReference>
<reference evidence="16" key="1">
    <citation type="submission" date="2025-08" db="UniProtKB">
        <authorList>
            <consortium name="Ensembl"/>
        </authorList>
    </citation>
    <scope>IDENTIFICATION</scope>
</reference>
<dbReference type="GeneTree" id="ENSGT01150000286983"/>
<dbReference type="GO" id="GO:0009986">
    <property type="term" value="C:cell surface"/>
    <property type="evidence" value="ECO:0007669"/>
    <property type="project" value="TreeGrafter"/>
</dbReference>
<evidence type="ECO:0000256" key="10">
    <source>
        <dbReference type="ARBA" id="ARBA00023037"/>
    </source>
</evidence>
<keyword evidence="8 14" id="KW-0130">Cell adhesion</keyword>
<keyword evidence="6" id="KW-0677">Repeat</keyword>
<dbReference type="GO" id="GO:0005178">
    <property type="term" value="F:integrin binding"/>
    <property type="evidence" value="ECO:0007669"/>
    <property type="project" value="TreeGrafter"/>
</dbReference>
<keyword evidence="5 14" id="KW-0812">Transmembrane</keyword>
<dbReference type="GO" id="GO:0033627">
    <property type="term" value="P:cell adhesion mediated by integrin"/>
    <property type="evidence" value="ECO:0007669"/>
    <property type="project" value="TreeGrafter"/>
</dbReference>
<dbReference type="GO" id="GO:0019901">
    <property type="term" value="F:protein kinase binding"/>
    <property type="evidence" value="ECO:0007669"/>
    <property type="project" value="TreeGrafter"/>
</dbReference>
<dbReference type="GO" id="GO:0098609">
    <property type="term" value="P:cell-cell adhesion"/>
    <property type="evidence" value="ECO:0007669"/>
    <property type="project" value="TreeGrafter"/>
</dbReference>
<dbReference type="InterPro" id="IPR015812">
    <property type="entry name" value="Integrin_bsu"/>
</dbReference>
<sequence>MLLAALIHKDLELYQTEINCLKSLTQKNSFGISNNKEKKSCLFRIEDYACLACVVFPAVYRNSPVHLLLFYFQNFLKQGESLSTRCDEFQSLLTRGCTEDMIEDPHGEYKVLQNKTPQSFKLKFKRAEDYPIDLYYLMDLSFSMADDLENVKNLGTSLMSEMSKITSDFRIGFGSFVEKTVMPYISTTPAKLRNPCTGDQNCTSPFSYKNVLKLTEDGKLFNTLVGQQHISGNLDSPEGGFDAIMQVAVCGEQIGWRNVTRLLVFSTDAGFHFAGDGKLGGIVLPNDGKCHLENNVYTMSHYYDYPSIAHLVQKLSDNNIQTIFAVTEEFQPVYQELKNLIPKSAVGTLSANSSNVINLIIDAYNSLSSEVILENSKLPEGVTIAYKSHCKNGVVSEGESGRKCSNISIGDEVSSRTPLCCCVLVHHTEDLMELHRQFLFLMLNHKAPKDIP</sequence>
<evidence type="ECO:0000256" key="8">
    <source>
        <dbReference type="ARBA" id="ARBA00022889"/>
    </source>
</evidence>
<evidence type="ECO:0000256" key="13">
    <source>
        <dbReference type="ARBA" id="ARBA00023180"/>
    </source>
</evidence>
<evidence type="ECO:0000256" key="6">
    <source>
        <dbReference type="ARBA" id="ARBA00022737"/>
    </source>
</evidence>
<comment type="subcellular location">
    <subcellularLocation>
        <location evidence="1 14">Cell membrane</location>
        <topology evidence="1 14">Single-pass type I membrane protein</topology>
    </subcellularLocation>
</comment>
<dbReference type="GO" id="GO:0019960">
    <property type="term" value="F:C-X3-C chemokine binding"/>
    <property type="evidence" value="ECO:0007669"/>
    <property type="project" value="TreeGrafter"/>
</dbReference>
<dbReference type="GO" id="GO:0008305">
    <property type="term" value="C:integrin complex"/>
    <property type="evidence" value="ECO:0007669"/>
    <property type="project" value="TreeGrafter"/>
</dbReference>
<gene>
    <name evidence="16" type="primary">ITGB1</name>
</gene>
<keyword evidence="4" id="KW-0245">EGF-like domain</keyword>
<evidence type="ECO:0000256" key="4">
    <source>
        <dbReference type="ARBA" id="ARBA00022536"/>
    </source>
</evidence>
<keyword evidence="13" id="KW-0325">Glycoprotein</keyword>
<dbReference type="AlphaFoldDB" id="A0A8C8DIF6"/>
<dbReference type="PANTHER" id="PTHR10082:SF28">
    <property type="entry name" value="INTEGRIN BETA-1"/>
    <property type="match status" value="1"/>
</dbReference>
<dbReference type="FunFam" id="3.40.50.410:FF:000002">
    <property type="entry name" value="Integrin beta"/>
    <property type="match status" value="1"/>
</dbReference>
<reference evidence="16" key="2">
    <citation type="submission" date="2025-09" db="UniProtKB">
        <authorList>
            <consortium name="Ensembl"/>
        </authorList>
    </citation>
    <scope>IDENTIFICATION</scope>
</reference>
<evidence type="ECO:0000259" key="15">
    <source>
        <dbReference type="SMART" id="SM00187"/>
    </source>
</evidence>
<dbReference type="Pfam" id="PF00362">
    <property type="entry name" value="Integrin_beta"/>
    <property type="match status" value="1"/>
</dbReference>
<dbReference type="SMART" id="SM00187">
    <property type="entry name" value="INB"/>
    <property type="match status" value="1"/>
</dbReference>
<comment type="similarity">
    <text evidence="2 14">Belongs to the integrin beta chain family.</text>
</comment>
<dbReference type="GO" id="GO:0016477">
    <property type="term" value="P:cell migration"/>
    <property type="evidence" value="ECO:0007669"/>
    <property type="project" value="TreeGrafter"/>
</dbReference>
<evidence type="ECO:0000313" key="17">
    <source>
        <dbReference type="Proteomes" id="UP000694383"/>
    </source>
</evidence>
<dbReference type="GO" id="GO:0045202">
    <property type="term" value="C:synapse"/>
    <property type="evidence" value="ECO:0007669"/>
    <property type="project" value="TreeGrafter"/>
</dbReference>
<dbReference type="Proteomes" id="UP000694383">
    <property type="component" value="Unplaced"/>
</dbReference>
<keyword evidence="7" id="KW-0460">Magnesium</keyword>
<evidence type="ECO:0000256" key="14">
    <source>
        <dbReference type="RuleBase" id="RU000633"/>
    </source>
</evidence>
<dbReference type="Gene3D" id="3.30.1680.10">
    <property type="entry name" value="ligand-binding face of the semaphorins, domain 2"/>
    <property type="match status" value="1"/>
</dbReference>
<evidence type="ECO:0000256" key="9">
    <source>
        <dbReference type="ARBA" id="ARBA00022989"/>
    </source>
</evidence>
<dbReference type="InterPro" id="IPR036465">
    <property type="entry name" value="vWFA_dom_sf"/>
</dbReference>
<name>A0A8C8DIF6_9TELE</name>
<dbReference type="PANTHER" id="PTHR10082">
    <property type="entry name" value="INTEGRIN BETA SUBUNIT"/>
    <property type="match status" value="1"/>
</dbReference>
<dbReference type="PRINTS" id="PR01186">
    <property type="entry name" value="INTEGRINB"/>
</dbReference>